<dbReference type="EMBL" id="FR773153">
    <property type="protein sequence ID" value="CBY92884.1"/>
    <property type="molecule type" value="Genomic_DNA"/>
</dbReference>
<evidence type="ECO:0000313" key="2">
    <source>
        <dbReference type="Proteomes" id="UP000008637"/>
    </source>
</evidence>
<keyword evidence="2" id="KW-1185">Reference proteome</keyword>
<dbReference type="HOGENOM" id="CLU_098620_3_0_14"/>
<reference evidence="1 2" key="1">
    <citation type="journal article" date="2011" name="J. Bacteriol.">
        <title>Complete genome sequence of Mycoplasma haemofelis, a hemotropic mycoplasma.</title>
        <authorList>
            <person name="Barker E.N."/>
            <person name="Helps C.R."/>
            <person name="Peters I.R."/>
            <person name="Darby A.C."/>
            <person name="Radford A.D."/>
            <person name="Tasker S."/>
        </authorList>
    </citation>
    <scope>NUCLEOTIDE SEQUENCE [LARGE SCALE GENOMIC DNA]</scope>
    <source>
        <strain evidence="1 2">Langford 1</strain>
    </source>
</reference>
<name>E8ZIB3_MYCHL</name>
<dbReference type="OrthoDB" id="9832029at2"/>
<sequence length="205" mass="22677">MSKATVASLAGLGGIGGGLGAYKLYSSSGAEKSISSGTIEDRLRAEKFSILGTEPSDEAHWTKIKEAYEKVKTDPTKAFSGKSGDLKDLCKAALSKQETDSDYPKAKRWCVVPISLSSHLNKLGFKSLSSQDNDQNADKAKWENMVTEHKKDENKSKRISDLGSLDNEGWKVIMKKCKAIGDKQNYDDEFTSKFENYKDWCSEKN</sequence>
<gene>
    <name evidence="1" type="ordered locus">HF1_08760</name>
</gene>
<accession>E8ZIB3</accession>
<protein>
    <submittedName>
        <fullName evidence="1">Uncharacterized protein</fullName>
    </submittedName>
</protein>
<dbReference type="Proteomes" id="UP000008637">
    <property type="component" value="Chromosome"/>
</dbReference>
<organism evidence="1 2">
    <name type="scientific">Mycoplasma haemofelis (strain Langford 1)</name>
    <name type="common">Haemobartonella felis</name>
    <dbReference type="NCBI Taxonomy" id="941640"/>
    <lineage>
        <taxon>Bacteria</taxon>
        <taxon>Bacillati</taxon>
        <taxon>Mycoplasmatota</taxon>
        <taxon>Mollicutes</taxon>
        <taxon>Mycoplasmataceae</taxon>
        <taxon>Mycoplasma</taxon>
    </lineage>
</organism>
<dbReference type="KEGG" id="mha:HF1_08760"/>
<dbReference type="AlphaFoldDB" id="E8ZIB3"/>
<proteinExistence type="predicted"/>
<evidence type="ECO:0000313" key="1">
    <source>
        <dbReference type="EMBL" id="CBY92884.1"/>
    </source>
</evidence>